<comment type="caution">
    <text evidence="1">The sequence shown here is derived from an EMBL/GenBank/DDBJ whole genome shotgun (WGS) entry which is preliminary data.</text>
</comment>
<organism evidence="1 2">
    <name type="scientific">Nemania bipapillata</name>
    <dbReference type="NCBI Taxonomy" id="110536"/>
    <lineage>
        <taxon>Eukaryota</taxon>
        <taxon>Fungi</taxon>
        <taxon>Dikarya</taxon>
        <taxon>Ascomycota</taxon>
        <taxon>Pezizomycotina</taxon>
        <taxon>Sordariomycetes</taxon>
        <taxon>Xylariomycetidae</taxon>
        <taxon>Xylariales</taxon>
        <taxon>Xylariaceae</taxon>
        <taxon>Nemania</taxon>
    </lineage>
</organism>
<reference evidence="1" key="1">
    <citation type="submission" date="2022-11" db="EMBL/GenBank/DDBJ databases">
        <title>Genome Sequence of Nemania bipapillata.</title>
        <authorList>
            <person name="Buettner E."/>
        </authorList>
    </citation>
    <scope>NUCLEOTIDE SEQUENCE</scope>
    <source>
        <strain evidence="1">CP14</strain>
    </source>
</reference>
<dbReference type="EMBL" id="JAPESX010000919">
    <property type="protein sequence ID" value="KAJ8119251.1"/>
    <property type="molecule type" value="Genomic_DNA"/>
</dbReference>
<evidence type="ECO:0000313" key="2">
    <source>
        <dbReference type="Proteomes" id="UP001153334"/>
    </source>
</evidence>
<evidence type="ECO:0000313" key="1">
    <source>
        <dbReference type="EMBL" id="KAJ8119251.1"/>
    </source>
</evidence>
<keyword evidence="2" id="KW-1185">Reference proteome</keyword>
<gene>
    <name evidence="1" type="ORF">ONZ43_g3759</name>
</gene>
<protein>
    <submittedName>
        <fullName evidence="1">Uncharacterized protein</fullName>
    </submittedName>
</protein>
<accession>A0ACC2IVP9</accession>
<sequence length="113" mass="12651">MPQTVYRRPWPQWLILALSLPLSATWVILISLQGAASQSAMIVGATDILALLVFTVFDPDTTITSRKVLPDGTPVKVRRPLIGFKRHEMPLGLTGGYEVRIDGFRYEPAYIRI</sequence>
<proteinExistence type="predicted"/>
<dbReference type="Proteomes" id="UP001153334">
    <property type="component" value="Unassembled WGS sequence"/>
</dbReference>
<name>A0ACC2IVP9_9PEZI</name>